<dbReference type="RefSeq" id="XP_044976447.1">
    <property type="nucleotide sequence ID" value="XM_045120512.1"/>
</dbReference>
<evidence type="ECO:0000256" key="6">
    <source>
        <dbReference type="SAM" id="MobiDB-lite"/>
    </source>
</evidence>
<protein>
    <submittedName>
        <fullName evidence="7">Uncharacterized protein</fullName>
    </submittedName>
</protein>
<evidence type="ECO:0000313" key="7">
    <source>
        <dbReference type="EnsemblPlants" id="HORVU.MOREX.r3.3HG0274670.1"/>
    </source>
</evidence>
<evidence type="ECO:0000256" key="1">
    <source>
        <dbReference type="ARBA" id="ARBA00004123"/>
    </source>
</evidence>
<dbReference type="InterPro" id="IPR015300">
    <property type="entry name" value="DNA-bd_pseudobarrel_sf"/>
</dbReference>
<keyword evidence="2" id="KW-0805">Transcription regulation</keyword>
<evidence type="ECO:0000256" key="5">
    <source>
        <dbReference type="ARBA" id="ARBA00023242"/>
    </source>
</evidence>
<dbReference type="CDD" id="cd10017">
    <property type="entry name" value="B3_DNA"/>
    <property type="match status" value="1"/>
</dbReference>
<gene>
    <name evidence="7" type="primary">LOC123443945</name>
</gene>
<dbReference type="SUPFAM" id="SSF101936">
    <property type="entry name" value="DNA-binding pseudobarrel domain"/>
    <property type="match status" value="1"/>
</dbReference>
<accession>A0A8I7BA21</accession>
<reference evidence="7" key="3">
    <citation type="submission" date="2022-01" db="UniProtKB">
        <authorList>
            <consortium name="EnsemblPlants"/>
        </authorList>
    </citation>
    <scope>IDENTIFICATION</scope>
    <source>
        <strain evidence="7">subsp. vulgare</strain>
    </source>
</reference>
<sequence>MVCRVCHSCCEIDNEDRFAIFIHDGPGDLVNIPCTPRNKFNEISGMKFKAHSRSLATDHGVPQKNTDGGDIVDEEDDEDDGDEDAMNVGVGLGAVADIIYTRGVVLNDGVEQMLGVVLTIEDGYIGSHFVHRLTPTNITSKLMKIPKKFFQQLNLASQGVVGICMGVGDVVPVGHHTDCDGQMVFDEEWGVFASVHQLQVGEAVVFNFKQSSAQGINIACIMNGLRLAEA</sequence>
<reference evidence="7" key="2">
    <citation type="submission" date="2020-10" db="EMBL/GenBank/DDBJ databases">
        <authorList>
            <person name="Scholz U."/>
            <person name="Mascher M."/>
            <person name="Fiebig A."/>
        </authorList>
    </citation>
    <scope>NUCLEOTIDE SEQUENCE [LARGE SCALE GENOMIC DNA]</scope>
    <source>
        <strain evidence="7">cv. Morex</strain>
    </source>
</reference>
<feature type="region of interest" description="Disordered" evidence="6">
    <location>
        <begin position="56"/>
        <end position="83"/>
    </location>
</feature>
<keyword evidence="5" id="KW-0539">Nucleus</keyword>
<organism evidence="7 8">
    <name type="scientific">Hordeum vulgare subsp. vulgare</name>
    <name type="common">Domesticated barley</name>
    <dbReference type="NCBI Taxonomy" id="112509"/>
    <lineage>
        <taxon>Eukaryota</taxon>
        <taxon>Viridiplantae</taxon>
        <taxon>Streptophyta</taxon>
        <taxon>Embryophyta</taxon>
        <taxon>Tracheophyta</taxon>
        <taxon>Spermatophyta</taxon>
        <taxon>Magnoliopsida</taxon>
        <taxon>Liliopsida</taxon>
        <taxon>Poales</taxon>
        <taxon>Poaceae</taxon>
        <taxon>BOP clade</taxon>
        <taxon>Pooideae</taxon>
        <taxon>Triticodae</taxon>
        <taxon>Triticeae</taxon>
        <taxon>Hordeinae</taxon>
        <taxon>Hordeum</taxon>
    </lineage>
</organism>
<dbReference type="OrthoDB" id="608108at2759"/>
<evidence type="ECO:0000313" key="8">
    <source>
        <dbReference type="Proteomes" id="UP000011116"/>
    </source>
</evidence>
<evidence type="ECO:0000256" key="4">
    <source>
        <dbReference type="ARBA" id="ARBA00023163"/>
    </source>
</evidence>
<dbReference type="Proteomes" id="UP000011116">
    <property type="component" value="Chromosome 3H"/>
</dbReference>
<comment type="subcellular location">
    <subcellularLocation>
        <location evidence="1">Nucleus</location>
    </subcellularLocation>
</comment>
<proteinExistence type="predicted"/>
<dbReference type="InterPro" id="IPR003340">
    <property type="entry name" value="B3_DNA-bd"/>
</dbReference>
<dbReference type="AlphaFoldDB" id="A0A8I7BA21"/>
<evidence type="ECO:0000256" key="3">
    <source>
        <dbReference type="ARBA" id="ARBA00023125"/>
    </source>
</evidence>
<dbReference type="Gramene" id="HORVU.MOREX.r3.3HG0274670.1">
    <property type="protein sequence ID" value="HORVU.MOREX.r3.3HG0274670.1"/>
    <property type="gene ID" value="HORVU.MOREX.r3.3HG0274670"/>
</dbReference>
<evidence type="ECO:0000256" key="2">
    <source>
        <dbReference type="ARBA" id="ARBA00023015"/>
    </source>
</evidence>
<dbReference type="GO" id="GO:0005634">
    <property type="term" value="C:nucleus"/>
    <property type="evidence" value="ECO:0007669"/>
    <property type="project" value="UniProtKB-SubCell"/>
</dbReference>
<keyword evidence="3" id="KW-0238">DNA-binding</keyword>
<dbReference type="GeneID" id="123443945"/>
<dbReference type="RefSeq" id="XP_044976448.1">
    <property type="nucleotide sequence ID" value="XM_045120513.1"/>
</dbReference>
<dbReference type="Gene3D" id="2.40.330.10">
    <property type="entry name" value="DNA-binding pseudobarrel domain"/>
    <property type="match status" value="1"/>
</dbReference>
<feature type="compositionally biased region" description="Acidic residues" evidence="6">
    <location>
        <begin position="70"/>
        <end position="83"/>
    </location>
</feature>
<dbReference type="GO" id="GO:0003677">
    <property type="term" value="F:DNA binding"/>
    <property type="evidence" value="ECO:0007669"/>
    <property type="project" value="UniProtKB-KW"/>
</dbReference>
<dbReference type="EnsemblPlants" id="HORVU.MOREX.r3.3HG0274670.1">
    <property type="protein sequence ID" value="HORVU.MOREX.r3.3HG0274670.1"/>
    <property type="gene ID" value="HORVU.MOREX.r3.3HG0274670"/>
</dbReference>
<keyword evidence="8" id="KW-1185">Reference proteome</keyword>
<name>A0A8I7BA21_HORVV</name>
<reference evidence="8" key="1">
    <citation type="journal article" date="2012" name="Nature">
        <title>A physical, genetic and functional sequence assembly of the barley genome.</title>
        <authorList>
            <consortium name="The International Barley Genome Sequencing Consortium"/>
            <person name="Mayer K.F."/>
            <person name="Waugh R."/>
            <person name="Brown J.W."/>
            <person name="Schulman A."/>
            <person name="Langridge P."/>
            <person name="Platzer M."/>
            <person name="Fincher G.B."/>
            <person name="Muehlbauer G.J."/>
            <person name="Sato K."/>
            <person name="Close T.J."/>
            <person name="Wise R.P."/>
            <person name="Stein N."/>
        </authorList>
    </citation>
    <scope>NUCLEOTIDE SEQUENCE [LARGE SCALE GENOMIC DNA]</scope>
    <source>
        <strain evidence="8">cv. Morex</strain>
    </source>
</reference>
<keyword evidence="4" id="KW-0804">Transcription</keyword>
<dbReference type="KEGG" id="hvg:123443945"/>